<name>A0AAD8P9C4_BABGI</name>
<keyword evidence="6" id="KW-1185">Reference proteome</keyword>
<accession>A0AAD8P9C4</accession>
<dbReference type="Proteomes" id="UP001230268">
    <property type="component" value="Unassembled WGS sequence"/>
</dbReference>
<dbReference type="InterPro" id="IPR051938">
    <property type="entry name" value="Apopto_cytoskel_mod"/>
</dbReference>
<organism evidence="5 6">
    <name type="scientific">Babesia gibsoni</name>
    <dbReference type="NCBI Taxonomy" id="33632"/>
    <lineage>
        <taxon>Eukaryota</taxon>
        <taxon>Sar</taxon>
        <taxon>Alveolata</taxon>
        <taxon>Apicomplexa</taxon>
        <taxon>Aconoidasida</taxon>
        <taxon>Piroplasmida</taxon>
        <taxon>Babesiidae</taxon>
        <taxon>Babesia</taxon>
    </lineage>
</organism>
<gene>
    <name evidence="5" type="ORF">BgAZ_202760</name>
</gene>
<evidence type="ECO:0000256" key="2">
    <source>
        <dbReference type="SAM" id="MobiDB-lite"/>
    </source>
</evidence>
<dbReference type="InterPro" id="IPR001623">
    <property type="entry name" value="DnaJ_domain"/>
</dbReference>
<dbReference type="AlphaFoldDB" id="A0AAD8P9C4"/>
<proteinExistence type="predicted"/>
<keyword evidence="1" id="KW-0143">Chaperone</keyword>
<reference evidence="5" key="1">
    <citation type="submission" date="2023-08" db="EMBL/GenBank/DDBJ databases">
        <title>Draft sequence of the Babesia gibsoni genome.</title>
        <authorList>
            <person name="Yamagishi J.Y."/>
            <person name="Xuan X.X."/>
        </authorList>
    </citation>
    <scope>NUCLEOTIDE SEQUENCE</scope>
    <source>
        <strain evidence="5">Azabu</strain>
    </source>
</reference>
<dbReference type="EMBL" id="JAVEPI010000002">
    <property type="protein sequence ID" value="KAK1443400.1"/>
    <property type="molecule type" value="Genomic_DNA"/>
</dbReference>
<evidence type="ECO:0000256" key="1">
    <source>
        <dbReference type="ARBA" id="ARBA00023186"/>
    </source>
</evidence>
<evidence type="ECO:0000259" key="4">
    <source>
        <dbReference type="PROSITE" id="PS50076"/>
    </source>
</evidence>
<dbReference type="PRINTS" id="PR00625">
    <property type="entry name" value="JDOMAIN"/>
</dbReference>
<dbReference type="PANTHER" id="PTHR44145:SF3">
    <property type="entry name" value="DNAJ HOMOLOG SUBFAMILY A MEMBER 3, MITOCHONDRIAL"/>
    <property type="match status" value="1"/>
</dbReference>
<evidence type="ECO:0000313" key="5">
    <source>
        <dbReference type="EMBL" id="KAK1443400.1"/>
    </source>
</evidence>
<feature type="region of interest" description="Disordered" evidence="2">
    <location>
        <begin position="230"/>
        <end position="262"/>
    </location>
</feature>
<dbReference type="Pfam" id="PF00226">
    <property type="entry name" value="DnaJ"/>
    <property type="match status" value="1"/>
</dbReference>
<feature type="compositionally biased region" description="Basic and acidic residues" evidence="2">
    <location>
        <begin position="235"/>
        <end position="262"/>
    </location>
</feature>
<feature type="domain" description="J" evidence="4">
    <location>
        <begin position="26"/>
        <end position="92"/>
    </location>
</feature>
<keyword evidence="3" id="KW-0732">Signal</keyword>
<sequence>MRRFALILFLVCLGGVNAQKSRDPYDYYAILGLEHTASQEEITKAYRFMSRLWDPDMNRAYYDIATEICKRLAVAYIVLSNPEKREVYDSTTADGTAMFEDNCNATGRTNNDEGACSTSPLNNTLVDLYGEMRNIFSQTEAFGSQAKMFNDYLALLHFEWRKACGDDIIQKEVNKWVLRAKMTRYLPDGDLHDTAVSERVSEDGSIQFKTIKKIVNSGGKSLQSWEYDDVLTPGKPRDKAQPVYEENLRRHFENPPAEVKEE</sequence>
<dbReference type="InterPro" id="IPR036869">
    <property type="entry name" value="J_dom_sf"/>
</dbReference>
<dbReference type="PROSITE" id="PS50076">
    <property type="entry name" value="DNAJ_2"/>
    <property type="match status" value="1"/>
</dbReference>
<feature type="chain" id="PRO_5042092367" description="J domain-containing protein" evidence="3">
    <location>
        <begin position="19"/>
        <end position="262"/>
    </location>
</feature>
<dbReference type="PANTHER" id="PTHR44145">
    <property type="entry name" value="DNAJ HOMOLOG SUBFAMILY A MEMBER 3, MITOCHONDRIAL"/>
    <property type="match status" value="1"/>
</dbReference>
<evidence type="ECO:0000256" key="3">
    <source>
        <dbReference type="SAM" id="SignalP"/>
    </source>
</evidence>
<dbReference type="SUPFAM" id="SSF46565">
    <property type="entry name" value="Chaperone J-domain"/>
    <property type="match status" value="1"/>
</dbReference>
<dbReference type="SMART" id="SM00271">
    <property type="entry name" value="DnaJ"/>
    <property type="match status" value="1"/>
</dbReference>
<protein>
    <recommendedName>
        <fullName evidence="4">J domain-containing protein</fullName>
    </recommendedName>
</protein>
<comment type="caution">
    <text evidence="5">The sequence shown here is derived from an EMBL/GenBank/DDBJ whole genome shotgun (WGS) entry which is preliminary data.</text>
</comment>
<feature type="signal peptide" evidence="3">
    <location>
        <begin position="1"/>
        <end position="18"/>
    </location>
</feature>
<evidence type="ECO:0000313" key="6">
    <source>
        <dbReference type="Proteomes" id="UP001230268"/>
    </source>
</evidence>
<dbReference type="Gene3D" id="1.10.287.110">
    <property type="entry name" value="DnaJ domain"/>
    <property type="match status" value="1"/>
</dbReference>
<dbReference type="CDD" id="cd06257">
    <property type="entry name" value="DnaJ"/>
    <property type="match status" value="1"/>
</dbReference>